<keyword evidence="3" id="KW-0808">Transferase</keyword>
<dbReference type="InterPro" id="IPR025669">
    <property type="entry name" value="AAA_dom"/>
</dbReference>
<keyword evidence="4" id="KW-0547">Nucleotide-binding</keyword>
<dbReference type="GO" id="GO:0005524">
    <property type="term" value="F:ATP binding"/>
    <property type="evidence" value="ECO:0007669"/>
    <property type="project" value="UniProtKB-KW"/>
</dbReference>
<evidence type="ECO:0000256" key="7">
    <source>
        <dbReference type="ARBA" id="ARBA00023137"/>
    </source>
</evidence>
<evidence type="ECO:0000256" key="6">
    <source>
        <dbReference type="ARBA" id="ARBA00022840"/>
    </source>
</evidence>
<dbReference type="InterPro" id="IPR050445">
    <property type="entry name" value="Bact_polysacc_biosynth/exp"/>
</dbReference>
<comment type="catalytic activity">
    <reaction evidence="8">
        <text>L-tyrosyl-[protein] + ATP = O-phospho-L-tyrosyl-[protein] + ADP + H(+)</text>
        <dbReference type="Rhea" id="RHEA:10596"/>
        <dbReference type="Rhea" id="RHEA-COMP:10136"/>
        <dbReference type="Rhea" id="RHEA-COMP:20101"/>
        <dbReference type="ChEBI" id="CHEBI:15378"/>
        <dbReference type="ChEBI" id="CHEBI:30616"/>
        <dbReference type="ChEBI" id="CHEBI:46858"/>
        <dbReference type="ChEBI" id="CHEBI:61978"/>
        <dbReference type="ChEBI" id="CHEBI:456216"/>
        <dbReference type="EC" id="2.7.10.2"/>
    </reaction>
</comment>
<keyword evidence="11" id="KW-1185">Reference proteome</keyword>
<accession>A0A919X6S0</accession>
<dbReference type="GO" id="GO:0005886">
    <property type="term" value="C:plasma membrane"/>
    <property type="evidence" value="ECO:0007669"/>
    <property type="project" value="UniProtKB-ARBA"/>
</dbReference>
<dbReference type="EMBL" id="BORP01000002">
    <property type="protein sequence ID" value="GIO26976.1"/>
    <property type="molecule type" value="Genomic_DNA"/>
</dbReference>
<sequence>MRRKNLKAARGSLMTIENKNKQGLEQFRSLRSNIYFSSIDKELRTIAVSSPSSGDGKTMTASNLAVVISQEGKKVLLVDADLRKPSVHHVFWLENRYGLSNYLIGQKTLHTIIHCAYPNLDIITSGIVPPNPSELLGSIQMSEFIQAVKEKYDVVIFDTPPVLIVTDPTLVASKCDGLLLVVRAKKNDMKEVKRVQEQLTFAGANIIGAVLNGKKQPKGSYYYQ</sequence>
<dbReference type="SUPFAM" id="SSF52540">
    <property type="entry name" value="P-loop containing nucleoside triphosphate hydrolases"/>
    <property type="match status" value="1"/>
</dbReference>
<evidence type="ECO:0000256" key="5">
    <source>
        <dbReference type="ARBA" id="ARBA00022777"/>
    </source>
</evidence>
<comment type="similarity">
    <text evidence="1">Belongs to the CpsD/CapB family.</text>
</comment>
<evidence type="ECO:0000259" key="9">
    <source>
        <dbReference type="Pfam" id="PF13614"/>
    </source>
</evidence>
<dbReference type="AlphaFoldDB" id="A0A919X6S0"/>
<dbReference type="EC" id="2.7.10.2" evidence="2"/>
<dbReference type="PANTHER" id="PTHR32309:SF13">
    <property type="entry name" value="FERRIC ENTEROBACTIN TRANSPORT PROTEIN FEPE"/>
    <property type="match status" value="1"/>
</dbReference>
<dbReference type="FunFam" id="3.40.50.300:FF:000527">
    <property type="entry name" value="Tyrosine-protein kinase etk"/>
    <property type="match status" value="1"/>
</dbReference>
<dbReference type="GO" id="GO:0004715">
    <property type="term" value="F:non-membrane spanning protein tyrosine kinase activity"/>
    <property type="evidence" value="ECO:0007669"/>
    <property type="project" value="UniProtKB-EC"/>
</dbReference>
<dbReference type="CDD" id="cd05387">
    <property type="entry name" value="BY-kinase"/>
    <property type="match status" value="1"/>
</dbReference>
<dbReference type="NCBIfam" id="TIGR01007">
    <property type="entry name" value="eps_fam"/>
    <property type="match status" value="1"/>
</dbReference>
<dbReference type="PANTHER" id="PTHR32309">
    <property type="entry name" value="TYROSINE-PROTEIN KINASE"/>
    <property type="match status" value="1"/>
</dbReference>
<evidence type="ECO:0000313" key="10">
    <source>
        <dbReference type="EMBL" id="GIO26976.1"/>
    </source>
</evidence>
<name>A0A919X6S0_9BACI</name>
<dbReference type="InterPro" id="IPR027417">
    <property type="entry name" value="P-loop_NTPase"/>
</dbReference>
<keyword evidence="6" id="KW-0067">ATP-binding</keyword>
<dbReference type="Gene3D" id="3.40.50.300">
    <property type="entry name" value="P-loop containing nucleotide triphosphate hydrolases"/>
    <property type="match status" value="1"/>
</dbReference>
<keyword evidence="5 10" id="KW-0418">Kinase</keyword>
<evidence type="ECO:0000256" key="8">
    <source>
        <dbReference type="ARBA" id="ARBA00051245"/>
    </source>
</evidence>
<evidence type="ECO:0000256" key="2">
    <source>
        <dbReference type="ARBA" id="ARBA00011903"/>
    </source>
</evidence>
<dbReference type="Proteomes" id="UP000676917">
    <property type="component" value="Unassembled WGS sequence"/>
</dbReference>
<dbReference type="Pfam" id="PF13614">
    <property type="entry name" value="AAA_31"/>
    <property type="match status" value="1"/>
</dbReference>
<reference evidence="10" key="1">
    <citation type="submission" date="2021-03" db="EMBL/GenBank/DDBJ databases">
        <title>Antimicrobial resistance genes in bacteria isolated from Japanese honey, and their potential for conferring macrolide and lincosamide resistance in the American foulbrood pathogen Paenibacillus larvae.</title>
        <authorList>
            <person name="Okamoto M."/>
            <person name="Kumagai M."/>
            <person name="Kanamori H."/>
            <person name="Takamatsu D."/>
        </authorList>
    </citation>
    <scope>NUCLEOTIDE SEQUENCE</scope>
    <source>
        <strain evidence="10">J43TS3</strain>
    </source>
</reference>
<gene>
    <name evidence="10" type="ORF">J43TS3_15870</name>
</gene>
<proteinExistence type="inferred from homology"/>
<keyword evidence="7" id="KW-0829">Tyrosine-protein kinase</keyword>
<dbReference type="GO" id="GO:0042802">
    <property type="term" value="F:identical protein binding"/>
    <property type="evidence" value="ECO:0007669"/>
    <property type="project" value="UniProtKB-ARBA"/>
</dbReference>
<evidence type="ECO:0000256" key="1">
    <source>
        <dbReference type="ARBA" id="ARBA00007316"/>
    </source>
</evidence>
<dbReference type="RefSeq" id="WP_244853469.1">
    <property type="nucleotide sequence ID" value="NZ_BORP01000002.1"/>
</dbReference>
<feature type="domain" description="AAA" evidence="9">
    <location>
        <begin position="44"/>
        <end position="192"/>
    </location>
</feature>
<comment type="caution">
    <text evidence="10">The sequence shown here is derived from an EMBL/GenBank/DDBJ whole genome shotgun (WGS) entry which is preliminary data.</text>
</comment>
<evidence type="ECO:0000256" key="4">
    <source>
        <dbReference type="ARBA" id="ARBA00022741"/>
    </source>
</evidence>
<evidence type="ECO:0000256" key="3">
    <source>
        <dbReference type="ARBA" id="ARBA00022679"/>
    </source>
</evidence>
<organism evidence="10 11">
    <name type="scientific">Ornithinibacillus bavariensis</name>
    <dbReference type="NCBI Taxonomy" id="545502"/>
    <lineage>
        <taxon>Bacteria</taxon>
        <taxon>Bacillati</taxon>
        <taxon>Bacillota</taxon>
        <taxon>Bacilli</taxon>
        <taxon>Bacillales</taxon>
        <taxon>Bacillaceae</taxon>
        <taxon>Ornithinibacillus</taxon>
    </lineage>
</organism>
<protein>
    <recommendedName>
        <fullName evidence="2">non-specific protein-tyrosine kinase</fullName>
        <ecNumber evidence="2">2.7.10.2</ecNumber>
    </recommendedName>
</protein>
<dbReference type="InterPro" id="IPR005702">
    <property type="entry name" value="Wzc-like_C"/>
</dbReference>
<evidence type="ECO:0000313" key="11">
    <source>
        <dbReference type="Proteomes" id="UP000676917"/>
    </source>
</evidence>